<dbReference type="SMART" id="SM00419">
    <property type="entry name" value="HTH_CRP"/>
    <property type="match status" value="1"/>
</dbReference>
<dbReference type="InterPro" id="IPR036388">
    <property type="entry name" value="WH-like_DNA-bd_sf"/>
</dbReference>
<accession>A0AA41YVX6</accession>
<dbReference type="RefSeq" id="WP_264715152.1">
    <property type="nucleotide sequence ID" value="NZ_JAPDNT010000018.1"/>
</dbReference>
<evidence type="ECO:0000256" key="2">
    <source>
        <dbReference type="ARBA" id="ARBA00023125"/>
    </source>
</evidence>
<evidence type="ECO:0000256" key="1">
    <source>
        <dbReference type="ARBA" id="ARBA00023015"/>
    </source>
</evidence>
<evidence type="ECO:0000259" key="5">
    <source>
        <dbReference type="PROSITE" id="PS50042"/>
    </source>
</evidence>
<dbReference type="InterPro" id="IPR014710">
    <property type="entry name" value="RmlC-like_jellyroll"/>
</dbReference>
<dbReference type="Pfam" id="PF00027">
    <property type="entry name" value="cNMP_binding"/>
    <property type="match status" value="1"/>
</dbReference>
<keyword evidence="2" id="KW-0238">DNA-binding</keyword>
<feature type="region of interest" description="Disordered" evidence="4">
    <location>
        <begin position="19"/>
        <end position="53"/>
    </location>
</feature>
<feature type="domain" description="HTH crp-type" evidence="6">
    <location>
        <begin position="196"/>
        <end position="264"/>
    </location>
</feature>
<dbReference type="PANTHER" id="PTHR24567">
    <property type="entry name" value="CRP FAMILY TRANSCRIPTIONAL REGULATORY PROTEIN"/>
    <property type="match status" value="1"/>
</dbReference>
<gene>
    <name evidence="7" type="ORF">OL599_17495</name>
</gene>
<reference evidence="7" key="1">
    <citation type="submission" date="2022-09" db="EMBL/GenBank/DDBJ databases">
        <title>Rhodovastum sp. nov. RN2-1 isolated from soil in Seongnam, South Korea.</title>
        <authorList>
            <person name="Le N.T."/>
        </authorList>
    </citation>
    <scope>NUCLEOTIDE SEQUENCE</scope>
    <source>
        <strain evidence="7">RN2-1</strain>
    </source>
</reference>
<sequence length="290" mass="31641">MIAVTQALYLRDMNHMMRAAPARDRGRRGERERMKADPSTTSPATPETARMSHPRQGLAAVGWLQGVPGATLDGLARQSVLHRVPPGSLLFEQAETPSFAQFLLAGSIELLGVRGKDETLIELLRPVDLVVPAAVLNRQPYLMRARVHEEAQLLLIQAEAFRSAIVADHALCLAVLSCQAAQFRRQVKHAKNVKLRSAEERVGAWLVALIDGAGTAEAVRLPMEKRLIASQLGMTRETFSRALAAMARHGLRISGDMLQVEDAGAARARFPLDPLIDGPEPIAPLPQNRS</sequence>
<dbReference type="SUPFAM" id="SSF46785">
    <property type="entry name" value="Winged helix' DNA-binding domain"/>
    <property type="match status" value="1"/>
</dbReference>
<dbReference type="Proteomes" id="UP001165679">
    <property type="component" value="Unassembled WGS sequence"/>
</dbReference>
<evidence type="ECO:0000256" key="4">
    <source>
        <dbReference type="SAM" id="MobiDB-lite"/>
    </source>
</evidence>
<proteinExistence type="predicted"/>
<protein>
    <submittedName>
        <fullName evidence="7">Helix-turn-helix domain-containing protein</fullName>
    </submittedName>
</protein>
<reference evidence="7" key="2">
    <citation type="submission" date="2022-10" db="EMBL/GenBank/DDBJ databases">
        <authorList>
            <person name="Trinh H.N."/>
        </authorList>
    </citation>
    <scope>NUCLEOTIDE SEQUENCE</scope>
    <source>
        <strain evidence="7">RN2-1</strain>
    </source>
</reference>
<keyword evidence="8" id="KW-1185">Reference proteome</keyword>
<dbReference type="GO" id="GO:0003677">
    <property type="term" value="F:DNA binding"/>
    <property type="evidence" value="ECO:0007669"/>
    <property type="project" value="UniProtKB-KW"/>
</dbReference>
<dbReference type="EMBL" id="JAPDNT010000018">
    <property type="protein sequence ID" value="MCW3476367.1"/>
    <property type="molecule type" value="Genomic_DNA"/>
</dbReference>
<dbReference type="SUPFAM" id="SSF51206">
    <property type="entry name" value="cAMP-binding domain-like"/>
    <property type="match status" value="1"/>
</dbReference>
<dbReference type="PANTHER" id="PTHR24567:SF74">
    <property type="entry name" value="HTH-TYPE TRANSCRIPTIONAL REGULATOR ARCR"/>
    <property type="match status" value="1"/>
</dbReference>
<dbReference type="GO" id="GO:0003700">
    <property type="term" value="F:DNA-binding transcription factor activity"/>
    <property type="evidence" value="ECO:0007669"/>
    <property type="project" value="TreeGrafter"/>
</dbReference>
<dbReference type="PROSITE" id="PS51063">
    <property type="entry name" value="HTH_CRP_2"/>
    <property type="match status" value="1"/>
</dbReference>
<keyword evidence="3" id="KW-0804">Transcription</keyword>
<dbReference type="InterPro" id="IPR050397">
    <property type="entry name" value="Env_Response_Regulators"/>
</dbReference>
<feature type="compositionally biased region" description="Basic and acidic residues" evidence="4">
    <location>
        <begin position="21"/>
        <end position="36"/>
    </location>
</feature>
<organism evidence="7 8">
    <name type="scientific">Limobrevibacterium gyesilva</name>
    <dbReference type="NCBI Taxonomy" id="2991712"/>
    <lineage>
        <taxon>Bacteria</taxon>
        <taxon>Pseudomonadati</taxon>
        <taxon>Pseudomonadota</taxon>
        <taxon>Alphaproteobacteria</taxon>
        <taxon>Acetobacterales</taxon>
        <taxon>Acetobacteraceae</taxon>
        <taxon>Limobrevibacterium</taxon>
    </lineage>
</organism>
<keyword evidence="1" id="KW-0805">Transcription regulation</keyword>
<dbReference type="GO" id="GO:0005829">
    <property type="term" value="C:cytosol"/>
    <property type="evidence" value="ECO:0007669"/>
    <property type="project" value="TreeGrafter"/>
</dbReference>
<evidence type="ECO:0000313" key="7">
    <source>
        <dbReference type="EMBL" id="MCW3476367.1"/>
    </source>
</evidence>
<dbReference type="InterPro" id="IPR000595">
    <property type="entry name" value="cNMP-bd_dom"/>
</dbReference>
<feature type="compositionally biased region" description="Low complexity" evidence="4">
    <location>
        <begin position="38"/>
        <end position="49"/>
    </location>
</feature>
<dbReference type="Pfam" id="PF13545">
    <property type="entry name" value="HTH_Crp_2"/>
    <property type="match status" value="1"/>
</dbReference>
<evidence type="ECO:0000259" key="6">
    <source>
        <dbReference type="PROSITE" id="PS51063"/>
    </source>
</evidence>
<name>A0AA41YVX6_9PROT</name>
<dbReference type="InterPro" id="IPR012318">
    <property type="entry name" value="HTH_CRP"/>
</dbReference>
<dbReference type="InterPro" id="IPR018490">
    <property type="entry name" value="cNMP-bd_dom_sf"/>
</dbReference>
<dbReference type="PROSITE" id="PS50042">
    <property type="entry name" value="CNMP_BINDING_3"/>
    <property type="match status" value="1"/>
</dbReference>
<dbReference type="Gene3D" id="2.60.120.10">
    <property type="entry name" value="Jelly Rolls"/>
    <property type="match status" value="1"/>
</dbReference>
<dbReference type="Gene3D" id="1.10.10.10">
    <property type="entry name" value="Winged helix-like DNA-binding domain superfamily/Winged helix DNA-binding domain"/>
    <property type="match status" value="1"/>
</dbReference>
<feature type="domain" description="Cyclic nucleotide-binding" evidence="5">
    <location>
        <begin position="72"/>
        <end position="165"/>
    </location>
</feature>
<dbReference type="CDD" id="cd00038">
    <property type="entry name" value="CAP_ED"/>
    <property type="match status" value="1"/>
</dbReference>
<dbReference type="AlphaFoldDB" id="A0AA41YVX6"/>
<comment type="caution">
    <text evidence="7">The sequence shown here is derived from an EMBL/GenBank/DDBJ whole genome shotgun (WGS) entry which is preliminary data.</text>
</comment>
<evidence type="ECO:0000256" key="3">
    <source>
        <dbReference type="ARBA" id="ARBA00023163"/>
    </source>
</evidence>
<evidence type="ECO:0000313" key="8">
    <source>
        <dbReference type="Proteomes" id="UP001165679"/>
    </source>
</evidence>
<dbReference type="InterPro" id="IPR036390">
    <property type="entry name" value="WH_DNA-bd_sf"/>
</dbReference>